<dbReference type="EMBL" id="JAXQNO010000013">
    <property type="protein sequence ID" value="KAK4785364.1"/>
    <property type="molecule type" value="Genomic_DNA"/>
</dbReference>
<reference evidence="3 4" key="1">
    <citation type="journal article" date="2023" name="Hortic Res">
        <title>Pangenome of water caltrop reveals structural variations and asymmetric subgenome divergence after allopolyploidization.</title>
        <authorList>
            <person name="Zhang X."/>
            <person name="Chen Y."/>
            <person name="Wang L."/>
            <person name="Yuan Y."/>
            <person name="Fang M."/>
            <person name="Shi L."/>
            <person name="Lu R."/>
            <person name="Comes H.P."/>
            <person name="Ma Y."/>
            <person name="Chen Y."/>
            <person name="Huang G."/>
            <person name="Zhou Y."/>
            <person name="Zheng Z."/>
            <person name="Qiu Y."/>
        </authorList>
    </citation>
    <scope>NUCLEOTIDE SEQUENCE [LARGE SCALE GENOMIC DNA]</scope>
    <source>
        <strain evidence="3">F231</strain>
    </source>
</reference>
<organism evidence="3 4">
    <name type="scientific">Trapa natans</name>
    <name type="common">Water chestnut</name>
    <dbReference type="NCBI Taxonomy" id="22666"/>
    <lineage>
        <taxon>Eukaryota</taxon>
        <taxon>Viridiplantae</taxon>
        <taxon>Streptophyta</taxon>
        <taxon>Embryophyta</taxon>
        <taxon>Tracheophyta</taxon>
        <taxon>Spermatophyta</taxon>
        <taxon>Magnoliopsida</taxon>
        <taxon>eudicotyledons</taxon>
        <taxon>Gunneridae</taxon>
        <taxon>Pentapetalae</taxon>
        <taxon>rosids</taxon>
        <taxon>malvids</taxon>
        <taxon>Myrtales</taxon>
        <taxon>Lythraceae</taxon>
        <taxon>Trapa</taxon>
    </lineage>
</organism>
<protein>
    <submittedName>
        <fullName evidence="3">Uncharacterized protein</fullName>
    </submittedName>
</protein>
<dbReference type="PANTHER" id="PTHR35358:SF7">
    <property type="entry name" value="EXPRESSED PROTEIN"/>
    <property type="match status" value="1"/>
</dbReference>
<feature type="compositionally biased region" description="Basic and acidic residues" evidence="2">
    <location>
        <begin position="85"/>
        <end position="95"/>
    </location>
</feature>
<keyword evidence="4" id="KW-1185">Reference proteome</keyword>
<feature type="region of interest" description="Disordered" evidence="2">
    <location>
        <begin position="32"/>
        <end position="70"/>
    </location>
</feature>
<name>A0AAN7LIJ8_TRANT</name>
<dbReference type="Proteomes" id="UP001346149">
    <property type="component" value="Unassembled WGS sequence"/>
</dbReference>
<accession>A0AAN7LIJ8</accession>
<proteinExistence type="predicted"/>
<evidence type="ECO:0000313" key="4">
    <source>
        <dbReference type="Proteomes" id="UP001346149"/>
    </source>
</evidence>
<dbReference type="PANTHER" id="PTHR35358">
    <property type="entry name" value="OS06G0711100 PROTEIN"/>
    <property type="match status" value="1"/>
</dbReference>
<evidence type="ECO:0000256" key="2">
    <source>
        <dbReference type="SAM" id="MobiDB-lite"/>
    </source>
</evidence>
<keyword evidence="1" id="KW-0175">Coiled coil</keyword>
<sequence length="459" mass="51066">MADVRRLHPDCPNASNPYHECFDECYRKIASGEPVKSNKKSGHGSGRKVTAKRRSGDSRTDHSCPKASNPYHECRVYCFQDGPHMETRASRKQSADETPISRRKNREPNPQTKPTAEVLRKEAKGTISSAGDARSSRSQIPSMDSGELRPEEFSFDKEPVRSSYSITPSGNPAPDIGLLPDRQTLRDHLSDNFAMAASSKVSKLDKEDQDSHNYYFSGEIVCGKVSDNENRQVAGEANRGSMSSCITDNSCSFRNCIDDEAYTDDSQSAASEARVPVGKYHVKSSVSSILQAILEKHGDIAENCRLESIAMRSYYLECVCFVVQELQSISFTTLTESKVNETLAIVKDLESSHIEVKWLREIIDKLSEVTEFVSKHETVKAAKVESDQAVEAAMRELDLQSKALAVKEQEVLELKAVVAEAEQRLRELENEASQLYKAVSSVRSHIDSFQLGSLLQELV</sequence>
<feature type="compositionally biased region" description="Basic and acidic residues" evidence="2">
    <location>
        <begin position="146"/>
        <end position="160"/>
    </location>
</feature>
<dbReference type="Pfam" id="PF05278">
    <property type="entry name" value="PEARLI-4"/>
    <property type="match status" value="1"/>
</dbReference>
<comment type="caution">
    <text evidence="3">The sequence shown here is derived from an EMBL/GenBank/DDBJ whole genome shotgun (WGS) entry which is preliminary data.</text>
</comment>
<feature type="coiled-coil region" evidence="1">
    <location>
        <begin position="390"/>
        <end position="445"/>
    </location>
</feature>
<feature type="compositionally biased region" description="Basic residues" evidence="2">
    <location>
        <begin position="37"/>
        <end position="53"/>
    </location>
</feature>
<gene>
    <name evidence="3" type="ORF">SAY86_002053</name>
</gene>
<dbReference type="AlphaFoldDB" id="A0AAN7LIJ8"/>
<dbReference type="InterPro" id="IPR007942">
    <property type="entry name" value="PLipase-like"/>
</dbReference>
<feature type="compositionally biased region" description="Basic and acidic residues" evidence="2">
    <location>
        <begin position="54"/>
        <end position="64"/>
    </location>
</feature>
<evidence type="ECO:0000256" key="1">
    <source>
        <dbReference type="SAM" id="Coils"/>
    </source>
</evidence>
<evidence type="ECO:0000313" key="3">
    <source>
        <dbReference type="EMBL" id="KAK4785364.1"/>
    </source>
</evidence>
<feature type="region of interest" description="Disordered" evidence="2">
    <location>
        <begin position="85"/>
        <end position="180"/>
    </location>
</feature>